<accession>A0A0F4GYW9</accession>
<dbReference type="Proteomes" id="UP000033647">
    <property type="component" value="Unassembled WGS sequence"/>
</dbReference>
<gene>
    <name evidence="1" type="ORF">TI39_contig52g00005</name>
</gene>
<dbReference type="EMBL" id="LAFY01000049">
    <property type="protein sequence ID" value="KJY02434.1"/>
    <property type="molecule type" value="Genomic_DNA"/>
</dbReference>
<comment type="caution">
    <text evidence="1">The sequence shown here is derived from an EMBL/GenBank/DDBJ whole genome shotgun (WGS) entry which is preliminary data.</text>
</comment>
<proteinExistence type="predicted"/>
<dbReference type="AlphaFoldDB" id="A0A0F4GYW9"/>
<evidence type="ECO:0000313" key="1">
    <source>
        <dbReference type="EMBL" id="KJY02434.1"/>
    </source>
</evidence>
<keyword evidence="2" id="KW-1185">Reference proteome</keyword>
<evidence type="ECO:0000313" key="2">
    <source>
        <dbReference type="Proteomes" id="UP000033647"/>
    </source>
</evidence>
<organism evidence="1 2">
    <name type="scientific">Zymoseptoria brevis</name>
    <dbReference type="NCBI Taxonomy" id="1047168"/>
    <lineage>
        <taxon>Eukaryota</taxon>
        <taxon>Fungi</taxon>
        <taxon>Dikarya</taxon>
        <taxon>Ascomycota</taxon>
        <taxon>Pezizomycotina</taxon>
        <taxon>Dothideomycetes</taxon>
        <taxon>Dothideomycetidae</taxon>
        <taxon>Mycosphaerellales</taxon>
        <taxon>Mycosphaerellaceae</taxon>
        <taxon>Zymoseptoria</taxon>
    </lineage>
</organism>
<sequence>MTPDSESSTIPKARVNELPLETCSNIAEIHFKIDHIYGLSISSTTQTVAPMRPQRPLNINGDLKITFVTVDYDLRAMRRTYEIEHDRLIEFFYLILYTAMELEQTGPKEINEVKDVVVKIFAAI</sequence>
<dbReference type="OrthoDB" id="3655732at2759"/>
<name>A0A0F4GYW9_9PEZI</name>
<protein>
    <submittedName>
        <fullName evidence="1">Uncharacterized protein</fullName>
    </submittedName>
</protein>
<reference evidence="1 2" key="1">
    <citation type="submission" date="2015-03" db="EMBL/GenBank/DDBJ databases">
        <title>RNA-seq based gene annotation and comparative genomics of four Zymoseptoria species reveal species-specific pathogenicity related genes and transposable element activity.</title>
        <authorList>
            <person name="Grandaubert J."/>
            <person name="Bhattacharyya A."/>
            <person name="Stukenbrock E.H."/>
        </authorList>
    </citation>
    <scope>NUCLEOTIDE SEQUENCE [LARGE SCALE GENOMIC DNA]</scope>
    <source>
        <strain evidence="1 2">Zb18110</strain>
    </source>
</reference>